<dbReference type="SUPFAM" id="SSF55729">
    <property type="entry name" value="Acyl-CoA N-acyltransferases (Nat)"/>
    <property type="match status" value="1"/>
</dbReference>
<dbReference type="GO" id="GO:0005737">
    <property type="term" value="C:cytoplasm"/>
    <property type="evidence" value="ECO:0007669"/>
    <property type="project" value="TreeGrafter"/>
</dbReference>
<dbReference type="AlphaFoldDB" id="A0A174E8M5"/>
<evidence type="ECO:0000313" key="6">
    <source>
        <dbReference type="Proteomes" id="UP000095380"/>
    </source>
</evidence>
<keyword evidence="1" id="KW-0808">Transferase</keyword>
<organism evidence="5 6">
    <name type="scientific">Dorea longicatena</name>
    <dbReference type="NCBI Taxonomy" id="88431"/>
    <lineage>
        <taxon>Bacteria</taxon>
        <taxon>Bacillati</taxon>
        <taxon>Bacillota</taxon>
        <taxon>Clostridia</taxon>
        <taxon>Lachnospirales</taxon>
        <taxon>Lachnospiraceae</taxon>
        <taxon>Dorea</taxon>
    </lineage>
</organism>
<feature type="domain" description="N-acetyltransferase" evidence="4">
    <location>
        <begin position="3"/>
        <end position="52"/>
    </location>
</feature>
<dbReference type="Pfam" id="PF13302">
    <property type="entry name" value="Acetyltransf_3"/>
    <property type="match status" value="1"/>
</dbReference>
<evidence type="ECO:0000256" key="3">
    <source>
        <dbReference type="ARBA" id="ARBA00038502"/>
    </source>
</evidence>
<reference evidence="5 6" key="1">
    <citation type="submission" date="2015-09" db="EMBL/GenBank/DDBJ databases">
        <authorList>
            <consortium name="Pathogen Informatics"/>
        </authorList>
    </citation>
    <scope>NUCLEOTIDE SEQUENCE [LARGE SCALE GENOMIC DNA]</scope>
    <source>
        <strain evidence="5 6">2789STDY5608851</strain>
    </source>
</reference>
<dbReference type="EMBL" id="CYYM01000010">
    <property type="protein sequence ID" value="CUO32809.1"/>
    <property type="molecule type" value="Genomic_DNA"/>
</dbReference>
<dbReference type="PANTHER" id="PTHR43792:SF8">
    <property type="entry name" value="[RIBOSOMAL PROTEIN US5]-ALANINE N-ACETYLTRANSFERASE"/>
    <property type="match status" value="1"/>
</dbReference>
<protein>
    <recommendedName>
        <fullName evidence="4">N-acetyltransferase domain-containing protein</fullName>
    </recommendedName>
</protein>
<dbReference type="Proteomes" id="UP000095380">
    <property type="component" value="Unassembled WGS sequence"/>
</dbReference>
<dbReference type="Gene3D" id="3.40.630.30">
    <property type="match status" value="1"/>
</dbReference>
<evidence type="ECO:0000256" key="1">
    <source>
        <dbReference type="ARBA" id="ARBA00022679"/>
    </source>
</evidence>
<name>A0A174E8M5_9FIRM</name>
<dbReference type="InterPro" id="IPR000182">
    <property type="entry name" value="GNAT_dom"/>
</dbReference>
<keyword evidence="2" id="KW-0012">Acyltransferase</keyword>
<evidence type="ECO:0000256" key="2">
    <source>
        <dbReference type="ARBA" id="ARBA00023315"/>
    </source>
</evidence>
<dbReference type="InterPro" id="IPR051531">
    <property type="entry name" value="N-acetyltransferase"/>
</dbReference>
<dbReference type="PANTHER" id="PTHR43792">
    <property type="entry name" value="GNAT FAMILY, PUTATIVE (AFU_ORTHOLOGUE AFUA_3G00765)-RELATED-RELATED"/>
    <property type="match status" value="1"/>
</dbReference>
<accession>A0A174E8M5</accession>
<dbReference type="GO" id="GO:0008999">
    <property type="term" value="F:protein-N-terminal-alanine acetyltransferase activity"/>
    <property type="evidence" value="ECO:0007669"/>
    <property type="project" value="TreeGrafter"/>
</dbReference>
<dbReference type="InterPro" id="IPR016181">
    <property type="entry name" value="Acyl_CoA_acyltransferase"/>
</dbReference>
<evidence type="ECO:0000313" key="5">
    <source>
        <dbReference type="EMBL" id="CUO32809.1"/>
    </source>
</evidence>
<sequence length="96" mass="11246">MSKDYWGKGLMPEAVNAVKDYLFGELDYDFLICGYYDFNEQSKRVQTKCGFKPYRSLVMTTQMETKEQGTLMLLLNSKKNIKLVFSHPETLISENW</sequence>
<proteinExistence type="inferred from homology"/>
<gene>
    <name evidence="5" type="ORF">ERS852408_01942</name>
</gene>
<comment type="similarity">
    <text evidence="3">Belongs to the acetyltransferase family. RimJ subfamily.</text>
</comment>
<evidence type="ECO:0000259" key="4">
    <source>
        <dbReference type="Pfam" id="PF13302"/>
    </source>
</evidence>